<protein>
    <submittedName>
        <fullName evidence="1">Uncharacterized protein</fullName>
    </submittedName>
</protein>
<organism evidence="1 2">
    <name type="scientific">Citrullus colocynthis</name>
    <name type="common">colocynth</name>
    <dbReference type="NCBI Taxonomy" id="252529"/>
    <lineage>
        <taxon>Eukaryota</taxon>
        <taxon>Viridiplantae</taxon>
        <taxon>Streptophyta</taxon>
        <taxon>Embryophyta</taxon>
        <taxon>Tracheophyta</taxon>
        <taxon>Spermatophyta</taxon>
        <taxon>Magnoliopsida</taxon>
        <taxon>eudicotyledons</taxon>
        <taxon>Gunneridae</taxon>
        <taxon>Pentapetalae</taxon>
        <taxon>rosids</taxon>
        <taxon>fabids</taxon>
        <taxon>Cucurbitales</taxon>
        <taxon>Cucurbitaceae</taxon>
        <taxon>Benincaseae</taxon>
        <taxon>Citrullus</taxon>
    </lineage>
</organism>
<proteinExistence type="predicted"/>
<dbReference type="EMBL" id="OZ021740">
    <property type="protein sequence ID" value="CAK9324100.1"/>
    <property type="molecule type" value="Genomic_DNA"/>
</dbReference>
<evidence type="ECO:0000313" key="1">
    <source>
        <dbReference type="EMBL" id="CAK9324100.1"/>
    </source>
</evidence>
<keyword evidence="2" id="KW-1185">Reference proteome</keyword>
<sequence>MCKSSGIICSYCQNVLQFTPPIHFRYIQLNFVIRIFNNGRFVKSLLWIAPMHGDKMLEVEGLGLRRCLEAPD</sequence>
<evidence type="ECO:0000313" key="2">
    <source>
        <dbReference type="Proteomes" id="UP001642487"/>
    </source>
</evidence>
<name>A0ABP0YWZ5_9ROSI</name>
<reference evidence="1 2" key="1">
    <citation type="submission" date="2024-03" db="EMBL/GenBank/DDBJ databases">
        <authorList>
            <person name="Gkanogiannis A."/>
            <person name="Becerra Lopez-Lavalle L."/>
        </authorList>
    </citation>
    <scope>NUCLEOTIDE SEQUENCE [LARGE SCALE GENOMIC DNA]</scope>
</reference>
<dbReference type="Proteomes" id="UP001642487">
    <property type="component" value="Chromosome 6"/>
</dbReference>
<gene>
    <name evidence="1" type="ORF">CITCOLO1_LOCUS16325</name>
</gene>
<accession>A0ABP0YWZ5</accession>